<feature type="transmembrane region" description="Helical" evidence="2">
    <location>
        <begin position="64"/>
        <end position="81"/>
    </location>
</feature>
<reference evidence="3" key="1">
    <citation type="submission" date="2021-03" db="EMBL/GenBank/DDBJ databases">
        <title>Whole genome shotgun sequence of Actinoplanes consettensis NBRC 14913.</title>
        <authorList>
            <person name="Komaki H."/>
            <person name="Tamura T."/>
        </authorList>
    </citation>
    <scope>NUCLEOTIDE SEQUENCE</scope>
    <source>
        <strain evidence="3">NBRC 14913</strain>
    </source>
</reference>
<keyword evidence="2" id="KW-1133">Transmembrane helix</keyword>
<protein>
    <submittedName>
        <fullName evidence="3">Uncharacterized protein</fullName>
    </submittedName>
</protein>
<feature type="compositionally biased region" description="Pro residues" evidence="1">
    <location>
        <begin position="118"/>
        <end position="142"/>
    </location>
</feature>
<dbReference type="RefSeq" id="WP_212998077.1">
    <property type="nucleotide sequence ID" value="NZ_BAAATW010000007.1"/>
</dbReference>
<keyword evidence="2" id="KW-0812">Transmembrane</keyword>
<sequence length="201" mass="21438">MHTVAAIALALFLFVNGIAHFVRPAYVRALVPGWLGRPDLIVLAGGVALIIDGVALLTPQGREAGAWAAAAMIAVFMVAHIDTLMRTTAERPRQDPAEPPRPDLAGQPRQDPAEPPRPDPAQPPRPDPAQPPRPDPAQPPRQEPAEPSRRDHIPVDLADLAILDGSAGSPRRARRLVGAAVKVLLNLGYVGWAVVVAIHNH</sequence>
<keyword evidence="4" id="KW-1185">Reference proteome</keyword>
<proteinExistence type="predicted"/>
<evidence type="ECO:0000313" key="3">
    <source>
        <dbReference type="EMBL" id="GIM72962.1"/>
    </source>
</evidence>
<evidence type="ECO:0000256" key="1">
    <source>
        <dbReference type="SAM" id="MobiDB-lite"/>
    </source>
</evidence>
<dbReference type="AlphaFoldDB" id="A0A919SK47"/>
<feature type="transmembrane region" description="Helical" evidence="2">
    <location>
        <begin position="176"/>
        <end position="198"/>
    </location>
</feature>
<dbReference type="EMBL" id="BOQP01000016">
    <property type="protein sequence ID" value="GIM72962.1"/>
    <property type="molecule type" value="Genomic_DNA"/>
</dbReference>
<organism evidence="3 4">
    <name type="scientific">Winogradskya consettensis</name>
    <dbReference type="NCBI Taxonomy" id="113560"/>
    <lineage>
        <taxon>Bacteria</taxon>
        <taxon>Bacillati</taxon>
        <taxon>Actinomycetota</taxon>
        <taxon>Actinomycetes</taxon>
        <taxon>Micromonosporales</taxon>
        <taxon>Micromonosporaceae</taxon>
        <taxon>Winogradskya</taxon>
    </lineage>
</organism>
<feature type="transmembrane region" description="Helical" evidence="2">
    <location>
        <begin position="40"/>
        <end position="57"/>
    </location>
</feature>
<evidence type="ECO:0000313" key="4">
    <source>
        <dbReference type="Proteomes" id="UP000680865"/>
    </source>
</evidence>
<accession>A0A919SK47</accession>
<feature type="compositionally biased region" description="Basic and acidic residues" evidence="1">
    <location>
        <begin position="143"/>
        <end position="153"/>
    </location>
</feature>
<evidence type="ECO:0000256" key="2">
    <source>
        <dbReference type="SAM" id="Phobius"/>
    </source>
</evidence>
<feature type="compositionally biased region" description="Basic and acidic residues" evidence="1">
    <location>
        <begin position="89"/>
        <end position="101"/>
    </location>
</feature>
<dbReference type="Proteomes" id="UP000680865">
    <property type="component" value="Unassembled WGS sequence"/>
</dbReference>
<name>A0A919SK47_9ACTN</name>
<gene>
    <name evidence="3" type="ORF">Aco04nite_32920</name>
</gene>
<feature type="region of interest" description="Disordered" evidence="1">
    <location>
        <begin position="89"/>
        <end position="153"/>
    </location>
</feature>
<keyword evidence="2" id="KW-0472">Membrane</keyword>
<comment type="caution">
    <text evidence="3">The sequence shown here is derived from an EMBL/GenBank/DDBJ whole genome shotgun (WGS) entry which is preliminary data.</text>
</comment>